<sequence>MGVQEFGSKIRDGNFFHIAINTDENYFRHAFSKMEYIMAYEYLEELMDRLSVNSYRIKVPKYIYRGEDKDFEHYINERRSIFKDHPLNKMEEGFMDRFRQFKIQKYKEIESDKMSIWNQKSVMEIIDEEKKNHILITGFDTDNEIFINALNASDMGIVPVILSDGVSAPSERNHFNTLELMSRFTYMVDSRDIMLMAGDL</sequence>
<dbReference type="InterPro" id="IPR036380">
    <property type="entry name" value="Isochorismatase-like_sf"/>
</dbReference>
<dbReference type="Proteomes" id="UP000195607">
    <property type="component" value="Chromosome I"/>
</dbReference>
<dbReference type="AlphaFoldDB" id="A0A1N5SW97"/>
<protein>
    <submittedName>
        <fullName evidence="2">Nicotinamidase-like amidase</fullName>
    </submittedName>
</protein>
<dbReference type="InterPro" id="IPR000868">
    <property type="entry name" value="Isochorismatase-like_dom"/>
</dbReference>
<accession>A0A1N5SW97</accession>
<dbReference type="RefSeq" id="WP_148689544.1">
    <property type="nucleotide sequence ID" value="NZ_LT671858.1"/>
</dbReference>
<reference evidence="2 3" key="1">
    <citation type="submission" date="2016-04" db="EMBL/GenBank/DDBJ databases">
        <authorList>
            <person name="Evans L.H."/>
            <person name="Alamgir A."/>
            <person name="Owens N."/>
            <person name="Weber N.D."/>
            <person name="Virtaneva K."/>
            <person name="Barbian K."/>
            <person name="Babar A."/>
            <person name="Rosenke K."/>
        </authorList>
    </citation>
    <scope>NUCLEOTIDE SEQUENCE [LARGE SCALE GENOMIC DNA]</scope>
    <source>
        <strain evidence="3">S5(T) (JCM 30642 \VKM B-2941)</strain>
    </source>
</reference>
<name>A0A1N5SW97_9ARCH</name>
<dbReference type="GeneID" id="41587674"/>
<proteinExistence type="predicted"/>
<dbReference type="Pfam" id="PF00857">
    <property type="entry name" value="Isochorismatase"/>
    <property type="match status" value="1"/>
</dbReference>
<dbReference type="EMBL" id="LT671858">
    <property type="protein sequence ID" value="SIM40187.1"/>
    <property type="molecule type" value="Genomic_DNA"/>
</dbReference>
<evidence type="ECO:0000313" key="3">
    <source>
        <dbReference type="Proteomes" id="UP000195607"/>
    </source>
</evidence>
<evidence type="ECO:0000313" key="2">
    <source>
        <dbReference type="EMBL" id="SIM40187.1"/>
    </source>
</evidence>
<organism evidence="2 3">
    <name type="scientific">Cuniculiplasma divulgatum</name>
    <dbReference type="NCBI Taxonomy" id="1673428"/>
    <lineage>
        <taxon>Archaea</taxon>
        <taxon>Methanobacteriati</taxon>
        <taxon>Thermoplasmatota</taxon>
        <taxon>Thermoplasmata</taxon>
        <taxon>Thermoplasmatales</taxon>
        <taxon>Cuniculiplasmataceae</taxon>
        <taxon>Cuniculiplasma</taxon>
    </lineage>
</organism>
<gene>
    <name evidence="2" type="ORF">CSP5_0372</name>
</gene>
<evidence type="ECO:0000259" key="1">
    <source>
        <dbReference type="Pfam" id="PF00857"/>
    </source>
</evidence>
<dbReference type="Gene3D" id="3.40.50.850">
    <property type="entry name" value="Isochorismatase-like"/>
    <property type="match status" value="1"/>
</dbReference>
<dbReference type="SUPFAM" id="SSF52499">
    <property type="entry name" value="Isochorismatase-like hydrolases"/>
    <property type="match status" value="1"/>
</dbReference>
<feature type="domain" description="Isochorismatase-like" evidence="1">
    <location>
        <begin position="33"/>
        <end position="191"/>
    </location>
</feature>